<organism evidence="1 2">
    <name type="scientific">Athelia psychrophila</name>
    <dbReference type="NCBI Taxonomy" id="1759441"/>
    <lineage>
        <taxon>Eukaryota</taxon>
        <taxon>Fungi</taxon>
        <taxon>Dikarya</taxon>
        <taxon>Basidiomycota</taxon>
        <taxon>Agaricomycotina</taxon>
        <taxon>Agaricomycetes</taxon>
        <taxon>Agaricomycetidae</taxon>
        <taxon>Atheliales</taxon>
        <taxon>Atheliaceae</taxon>
        <taxon>Athelia</taxon>
    </lineage>
</organism>
<dbReference type="AlphaFoldDB" id="A0A165ZIZ9"/>
<evidence type="ECO:0000313" key="2">
    <source>
        <dbReference type="Proteomes" id="UP000076532"/>
    </source>
</evidence>
<dbReference type="Proteomes" id="UP000076532">
    <property type="component" value="Unassembled WGS sequence"/>
</dbReference>
<keyword evidence="2" id="KW-1185">Reference proteome</keyword>
<gene>
    <name evidence="1" type="ORF">FIBSPDRAFT_757877</name>
</gene>
<protein>
    <submittedName>
        <fullName evidence="1">Uncharacterized protein</fullName>
    </submittedName>
</protein>
<evidence type="ECO:0000313" key="1">
    <source>
        <dbReference type="EMBL" id="KZP10643.1"/>
    </source>
</evidence>
<dbReference type="EMBL" id="KV417676">
    <property type="protein sequence ID" value="KZP10643.1"/>
    <property type="molecule type" value="Genomic_DNA"/>
</dbReference>
<name>A0A165ZIZ9_9AGAM</name>
<reference evidence="1 2" key="1">
    <citation type="journal article" date="2016" name="Mol. Biol. Evol.">
        <title>Comparative Genomics of Early-Diverging Mushroom-Forming Fungi Provides Insights into the Origins of Lignocellulose Decay Capabilities.</title>
        <authorList>
            <person name="Nagy L.G."/>
            <person name="Riley R."/>
            <person name="Tritt A."/>
            <person name="Adam C."/>
            <person name="Daum C."/>
            <person name="Floudas D."/>
            <person name="Sun H."/>
            <person name="Yadav J.S."/>
            <person name="Pangilinan J."/>
            <person name="Larsson K.H."/>
            <person name="Matsuura K."/>
            <person name="Barry K."/>
            <person name="Labutti K."/>
            <person name="Kuo R."/>
            <person name="Ohm R.A."/>
            <person name="Bhattacharya S.S."/>
            <person name="Shirouzu T."/>
            <person name="Yoshinaga Y."/>
            <person name="Martin F.M."/>
            <person name="Grigoriev I.V."/>
            <person name="Hibbett D.S."/>
        </authorList>
    </citation>
    <scope>NUCLEOTIDE SEQUENCE [LARGE SCALE GENOMIC DNA]</scope>
    <source>
        <strain evidence="1 2">CBS 109695</strain>
    </source>
</reference>
<sequence length="219" mass="25631">MLAWVSDSWVWALVDFKRLARFYIVSRDRPWSSADINPKSSIWPMLWQGFTSGPDWYNETAEAEQLCIGWRSRVISQKRILYKPIIEILCDANEPCFFAFGRHTANDFCHTIGLFPGAPARYICSSDGQFTIFLNDIQTYMQQWASRHFLKNVSSMCNSNNAFAYNYTSFHFYQPFLLVYRRGHVRIPKDLFNSIMSKGLFNPNHHIGKLSPIYLHFLC</sequence>
<dbReference type="OrthoDB" id="3061861at2759"/>
<proteinExistence type="predicted"/>
<accession>A0A165ZIZ9</accession>